<organism evidence="1 2">
    <name type="scientific">Enterobacter agglomerans</name>
    <name type="common">Erwinia herbicola</name>
    <name type="synonym">Pantoea agglomerans</name>
    <dbReference type="NCBI Taxonomy" id="549"/>
    <lineage>
        <taxon>Bacteria</taxon>
        <taxon>Pseudomonadati</taxon>
        <taxon>Pseudomonadota</taxon>
        <taxon>Gammaproteobacteria</taxon>
        <taxon>Enterobacterales</taxon>
        <taxon>Erwiniaceae</taxon>
        <taxon>Pantoea</taxon>
        <taxon>Pantoea agglomerans group</taxon>
    </lineage>
</organism>
<protein>
    <submittedName>
        <fullName evidence="1">Uncharacterized protein</fullName>
    </submittedName>
</protein>
<name>A0ACC5PVG4_ENTAG</name>
<proteinExistence type="predicted"/>
<dbReference type="Proteomes" id="UP000610459">
    <property type="component" value="Unassembled WGS sequence"/>
</dbReference>
<sequence>MITAIKIAMLWIAMSLMIFITHYGGGAPLQPWQAIVSVGPALLLLIVELINTLMKAR</sequence>
<comment type="caution">
    <text evidence="1">The sequence shown here is derived from an EMBL/GenBank/DDBJ whole genome shotgun (WGS) entry which is preliminary data.</text>
</comment>
<accession>A0ACC5PVG4</accession>
<gene>
    <name evidence="1" type="ORF">IFT41_23180</name>
</gene>
<reference evidence="1 2" key="1">
    <citation type="journal article" date="2020" name="FEMS Microbiol. Ecol.">
        <title>Temporal dynamics of bacterial communities during seed development and maturation.</title>
        <authorList>
            <person name="Chesneau G."/>
            <person name="Torres-Cortes G."/>
            <person name="Briand M."/>
            <person name="Darrasse A."/>
            <person name="Preveaux A."/>
            <person name="Marais C."/>
            <person name="Jacques M.A."/>
            <person name="Shade A."/>
            <person name="Barret M."/>
        </authorList>
    </citation>
    <scope>NUCLEOTIDE SEQUENCE [LARGE SCALE GENOMIC DNA]</scope>
    <source>
        <strain evidence="1 2">CFBP13709</strain>
    </source>
</reference>
<evidence type="ECO:0000313" key="2">
    <source>
        <dbReference type="Proteomes" id="UP000610459"/>
    </source>
</evidence>
<dbReference type="EMBL" id="JACYNR010000029">
    <property type="protein sequence ID" value="MBD8129004.1"/>
    <property type="molecule type" value="Genomic_DNA"/>
</dbReference>
<keyword evidence="2" id="KW-1185">Reference proteome</keyword>
<evidence type="ECO:0000313" key="1">
    <source>
        <dbReference type="EMBL" id="MBD8129004.1"/>
    </source>
</evidence>